<dbReference type="Proteomes" id="UP000216024">
    <property type="component" value="Unassembled WGS sequence"/>
</dbReference>
<feature type="transmembrane region" description="Helical" evidence="8">
    <location>
        <begin position="12"/>
        <end position="30"/>
    </location>
</feature>
<dbReference type="GO" id="GO:0009847">
    <property type="term" value="P:spore germination"/>
    <property type="evidence" value="ECO:0007669"/>
    <property type="project" value="InterPro"/>
</dbReference>
<dbReference type="Pfam" id="PF03845">
    <property type="entry name" value="Spore_permease"/>
    <property type="match status" value="1"/>
</dbReference>
<accession>A0A267MNI0</accession>
<dbReference type="RefSeq" id="WP_095131945.1">
    <property type="nucleotide sequence ID" value="NZ_NIBG01000003.1"/>
</dbReference>
<gene>
    <name evidence="9" type="ORF">CCE28_05940</name>
</gene>
<evidence type="ECO:0000256" key="2">
    <source>
        <dbReference type="ARBA" id="ARBA00007998"/>
    </source>
</evidence>
<dbReference type="AlphaFoldDB" id="A0A267MNI0"/>
<dbReference type="PANTHER" id="PTHR34975:SF2">
    <property type="entry name" value="SPORE GERMINATION PROTEIN A2"/>
    <property type="match status" value="1"/>
</dbReference>
<comment type="subcellular location">
    <subcellularLocation>
        <location evidence="1">Membrane</location>
        <topology evidence="1">Multi-pass membrane protein</topology>
    </subcellularLocation>
</comment>
<dbReference type="InterPro" id="IPR004761">
    <property type="entry name" value="Spore_GerAB"/>
</dbReference>
<comment type="similarity">
    <text evidence="2">Belongs to the amino acid-polyamine-organocation (APC) superfamily. Spore germination protein (SGP) (TC 2.A.3.9) family.</text>
</comment>
<evidence type="ECO:0000256" key="3">
    <source>
        <dbReference type="ARBA" id="ARBA00022448"/>
    </source>
</evidence>
<feature type="transmembrane region" description="Helical" evidence="8">
    <location>
        <begin position="36"/>
        <end position="57"/>
    </location>
</feature>
<name>A0A267MNI0_9FIRM</name>
<organism evidence="9 10">
    <name type="scientific">Anaeromicrobium sediminis</name>
    <dbReference type="NCBI Taxonomy" id="1478221"/>
    <lineage>
        <taxon>Bacteria</taxon>
        <taxon>Bacillati</taxon>
        <taxon>Bacillota</taxon>
        <taxon>Clostridia</taxon>
        <taxon>Peptostreptococcales</taxon>
        <taxon>Thermotaleaceae</taxon>
        <taxon>Anaeromicrobium</taxon>
    </lineage>
</organism>
<evidence type="ECO:0000256" key="4">
    <source>
        <dbReference type="ARBA" id="ARBA00022544"/>
    </source>
</evidence>
<evidence type="ECO:0000256" key="8">
    <source>
        <dbReference type="SAM" id="Phobius"/>
    </source>
</evidence>
<proteinExistence type="inferred from homology"/>
<evidence type="ECO:0000313" key="9">
    <source>
        <dbReference type="EMBL" id="PAB60435.1"/>
    </source>
</evidence>
<keyword evidence="7 8" id="KW-0472">Membrane</keyword>
<evidence type="ECO:0000256" key="5">
    <source>
        <dbReference type="ARBA" id="ARBA00022692"/>
    </source>
</evidence>
<feature type="transmembrane region" description="Helical" evidence="8">
    <location>
        <begin position="143"/>
        <end position="160"/>
    </location>
</feature>
<evidence type="ECO:0000313" key="10">
    <source>
        <dbReference type="Proteomes" id="UP000216024"/>
    </source>
</evidence>
<dbReference type="GO" id="GO:0016020">
    <property type="term" value="C:membrane"/>
    <property type="evidence" value="ECO:0007669"/>
    <property type="project" value="UniProtKB-SubCell"/>
</dbReference>
<feature type="transmembrane region" description="Helical" evidence="8">
    <location>
        <begin position="333"/>
        <end position="352"/>
    </location>
</feature>
<keyword evidence="6 8" id="KW-1133">Transmembrane helix</keyword>
<dbReference type="OrthoDB" id="1675410at2"/>
<feature type="transmembrane region" description="Helical" evidence="8">
    <location>
        <begin position="300"/>
        <end position="318"/>
    </location>
</feature>
<evidence type="ECO:0000256" key="7">
    <source>
        <dbReference type="ARBA" id="ARBA00023136"/>
    </source>
</evidence>
<dbReference type="NCBIfam" id="TIGR00912">
    <property type="entry name" value="2A0309"/>
    <property type="match status" value="1"/>
</dbReference>
<evidence type="ECO:0000256" key="1">
    <source>
        <dbReference type="ARBA" id="ARBA00004141"/>
    </source>
</evidence>
<dbReference type="EMBL" id="NIBG01000003">
    <property type="protein sequence ID" value="PAB60435.1"/>
    <property type="molecule type" value="Genomic_DNA"/>
</dbReference>
<comment type="caution">
    <text evidence="9">The sequence shown here is derived from an EMBL/GenBank/DDBJ whole genome shotgun (WGS) entry which is preliminary data.</text>
</comment>
<keyword evidence="3" id="KW-0813">Transport</keyword>
<keyword evidence="10" id="KW-1185">Reference proteome</keyword>
<reference evidence="9 10" key="1">
    <citation type="submission" date="2017-06" db="EMBL/GenBank/DDBJ databases">
        <title>Draft genome sequence of anaerobic fermentative bacterium Anaeromicrobium sediminis DY2726D isolated from West Pacific Ocean sediments.</title>
        <authorList>
            <person name="Zeng X."/>
        </authorList>
    </citation>
    <scope>NUCLEOTIDE SEQUENCE [LARGE SCALE GENOMIC DNA]</scope>
    <source>
        <strain evidence="9 10">DY2726D</strain>
    </source>
</reference>
<feature type="transmembrane region" description="Helical" evidence="8">
    <location>
        <begin position="180"/>
        <end position="201"/>
    </location>
</feature>
<dbReference type="PANTHER" id="PTHR34975">
    <property type="entry name" value="SPORE GERMINATION PROTEIN A2"/>
    <property type="match status" value="1"/>
</dbReference>
<sequence>MGKEVISDKQGICIVILFITGSSVLFGIGADAENDAWIAIIISILFSLPILMIYARILSLFQEKDIFDILELVFGKILGKIISMLYVWFALHLGGLVLRDFGEFPTIVSIPKTPRIVPMVCISFLCCWAIKEGIEVLGRSGEFMLPIVVSLTVVGVSLSIPNMEFKHIEPIFNKGINPIVNGAFAVFSFPFGETILFCGVFSRLKNNKSPYKIYLLGLIIGGILIFIISQATFVILGFDGYKAELFPTYAAATRIDVLDFIQRIEIIVAIGFFFGGFIKISVCLLVACKGIEKVFECDNYRYIAIITTLFMLNLSIIMHKSFLEVIRWTIATWRYYAFPFQVIIPISILIVAEIKKKREKIKVE</sequence>
<feature type="transmembrane region" description="Helical" evidence="8">
    <location>
        <begin position="69"/>
        <end position="93"/>
    </location>
</feature>
<keyword evidence="4" id="KW-0309">Germination</keyword>
<feature type="transmembrane region" description="Helical" evidence="8">
    <location>
        <begin position="213"/>
        <end position="238"/>
    </location>
</feature>
<keyword evidence="5 8" id="KW-0812">Transmembrane</keyword>
<protein>
    <submittedName>
        <fullName evidence="9">Uncharacterized protein</fullName>
    </submittedName>
</protein>
<feature type="transmembrane region" description="Helical" evidence="8">
    <location>
        <begin position="113"/>
        <end position="131"/>
    </location>
</feature>
<feature type="transmembrane region" description="Helical" evidence="8">
    <location>
        <begin position="266"/>
        <end position="288"/>
    </location>
</feature>
<evidence type="ECO:0000256" key="6">
    <source>
        <dbReference type="ARBA" id="ARBA00022989"/>
    </source>
</evidence>